<accession>A0A5J5GA87</accession>
<dbReference type="EMBL" id="VYKK01000011">
    <property type="protein sequence ID" value="KAA9005036.1"/>
    <property type="molecule type" value="Genomic_DNA"/>
</dbReference>
<gene>
    <name evidence="3" type="ORF">F4V43_09095</name>
</gene>
<feature type="domain" description="SGNH hydrolase-type esterase" evidence="2">
    <location>
        <begin position="137"/>
        <end position="317"/>
    </location>
</feature>
<dbReference type="InterPro" id="IPR037461">
    <property type="entry name" value="CtCE2-like_dom"/>
</dbReference>
<keyword evidence="1" id="KW-1133">Transmembrane helix</keyword>
<dbReference type="PANTHER" id="PTHR37834">
    <property type="entry name" value="GDSL-LIKE LIPASE/ACYLHYDROLASE DOMAIN PROTEIN (AFU_ORTHOLOGUE AFUA_2G00620)"/>
    <property type="match status" value="1"/>
</dbReference>
<dbReference type="RefSeq" id="WP_150457934.1">
    <property type="nucleotide sequence ID" value="NZ_VYKK01000011.1"/>
</dbReference>
<name>A0A5J5GA87_9BACL</name>
<dbReference type="Pfam" id="PF13472">
    <property type="entry name" value="Lipase_GDSL_2"/>
    <property type="match status" value="1"/>
</dbReference>
<proteinExistence type="predicted"/>
<dbReference type="InterPro" id="IPR013830">
    <property type="entry name" value="SGNH_hydro"/>
</dbReference>
<evidence type="ECO:0000256" key="1">
    <source>
        <dbReference type="SAM" id="Phobius"/>
    </source>
</evidence>
<reference evidence="3 4" key="1">
    <citation type="submission" date="2019-09" db="EMBL/GenBank/DDBJ databases">
        <title>Bacillus ochoae sp. nov., Paenibacillus whitsoniae sp. nov., Paenibacillus spiritus sp. nov. Isolated from the Mars Exploration Rover during spacecraft assembly.</title>
        <authorList>
            <person name="Seuylemezian A."/>
            <person name="Vaishampayan P."/>
        </authorList>
    </citation>
    <scope>NUCLEOTIDE SEQUENCE [LARGE SCALE GENOMIC DNA]</scope>
    <source>
        <strain evidence="3 4">MER_111</strain>
    </source>
</reference>
<organism evidence="3 4">
    <name type="scientific">Paenibacillus spiritus</name>
    <dbReference type="NCBI Taxonomy" id="2496557"/>
    <lineage>
        <taxon>Bacteria</taxon>
        <taxon>Bacillati</taxon>
        <taxon>Bacillota</taxon>
        <taxon>Bacilli</taxon>
        <taxon>Bacillales</taxon>
        <taxon>Paenibacillaceae</taxon>
        <taxon>Paenibacillus</taxon>
    </lineage>
</organism>
<dbReference type="Proteomes" id="UP000367750">
    <property type="component" value="Unassembled WGS sequence"/>
</dbReference>
<evidence type="ECO:0000313" key="4">
    <source>
        <dbReference type="Proteomes" id="UP000367750"/>
    </source>
</evidence>
<keyword evidence="3" id="KW-0378">Hydrolase</keyword>
<keyword evidence="4" id="KW-1185">Reference proteome</keyword>
<dbReference type="OrthoDB" id="9801375at2"/>
<comment type="caution">
    <text evidence="3">The sequence shown here is derived from an EMBL/GenBank/DDBJ whole genome shotgun (WGS) entry which is preliminary data.</text>
</comment>
<dbReference type="SUPFAM" id="SSF52266">
    <property type="entry name" value="SGNH hydrolase"/>
    <property type="match status" value="1"/>
</dbReference>
<evidence type="ECO:0000313" key="3">
    <source>
        <dbReference type="EMBL" id="KAA9005036.1"/>
    </source>
</evidence>
<dbReference type="InterPro" id="IPR052762">
    <property type="entry name" value="PCW_deacetylase/CE"/>
</dbReference>
<dbReference type="Gene3D" id="3.40.50.1110">
    <property type="entry name" value="SGNH hydrolase"/>
    <property type="match status" value="1"/>
</dbReference>
<sequence>MKNNPKLKEMTLAEAVRVHGRTNGSRSPLTLFWTGSGIEVNLTGTELWIEVEADYETYEPWISVLLNGAPISRQMLTAGRYWICLFRGMSAGSVKHVRLLKDIQAMSEDPDALLQIHALRFDGDLLPVADKPLKIEFVGDSITSGEGAIGAREEMDWIPVWFSAVHNYTALTAEALNADYRVLSQSGWGVLTSWDNNPRNRMPRIYDQVCGLLSGRRNEELGALEPNDFRSWQPDAVIVNLGTNDEGAFHNAGWQDPATGERRKKRLNEDGSYNEEDLGTVEQAIERFLELIRSRNPRARIVWVYGMLGLGLMPAIYRAVDAYGKRTGDRNVSVFQLPNMTEETVGSRVHPGRLAHERAARELAGYLRGILPRAGGGSGSGR</sequence>
<keyword evidence="1" id="KW-0472">Membrane</keyword>
<dbReference type="AlphaFoldDB" id="A0A5J5GA87"/>
<protein>
    <submittedName>
        <fullName evidence="3">SGNH/GDSL hydrolase family protein</fullName>
    </submittedName>
</protein>
<dbReference type="PANTHER" id="PTHR37834:SF2">
    <property type="entry name" value="ESTERASE, SGNH HYDROLASE-TYPE"/>
    <property type="match status" value="1"/>
</dbReference>
<feature type="transmembrane region" description="Helical" evidence="1">
    <location>
        <begin position="302"/>
        <end position="320"/>
    </location>
</feature>
<dbReference type="Gene3D" id="2.60.120.260">
    <property type="entry name" value="Galactose-binding domain-like"/>
    <property type="match status" value="1"/>
</dbReference>
<dbReference type="CDD" id="cd01831">
    <property type="entry name" value="Endoglucanase_E_like"/>
    <property type="match status" value="1"/>
</dbReference>
<keyword evidence="1" id="KW-0812">Transmembrane</keyword>
<dbReference type="InterPro" id="IPR036514">
    <property type="entry name" value="SGNH_hydro_sf"/>
</dbReference>
<evidence type="ECO:0000259" key="2">
    <source>
        <dbReference type="Pfam" id="PF13472"/>
    </source>
</evidence>
<dbReference type="GO" id="GO:0052689">
    <property type="term" value="F:carboxylic ester hydrolase activity"/>
    <property type="evidence" value="ECO:0007669"/>
    <property type="project" value="InterPro"/>
</dbReference>